<gene>
    <name evidence="2" type="ORF">GBAR_LOCUS12952</name>
</gene>
<feature type="chain" id="PRO_5041297261" evidence="1">
    <location>
        <begin position="22"/>
        <end position="136"/>
    </location>
</feature>
<dbReference type="AlphaFoldDB" id="A0AA35S4Y1"/>
<reference evidence="2" key="1">
    <citation type="submission" date="2023-03" db="EMBL/GenBank/DDBJ databases">
        <authorList>
            <person name="Steffen K."/>
            <person name="Cardenas P."/>
        </authorList>
    </citation>
    <scope>NUCLEOTIDE SEQUENCE</scope>
</reference>
<comment type="caution">
    <text evidence="2">The sequence shown here is derived from an EMBL/GenBank/DDBJ whole genome shotgun (WGS) entry which is preliminary data.</text>
</comment>
<accession>A0AA35S4Y1</accession>
<dbReference type="Proteomes" id="UP001174909">
    <property type="component" value="Unassembled WGS sequence"/>
</dbReference>
<protein>
    <submittedName>
        <fullName evidence="2">Uncharacterized protein</fullName>
    </submittedName>
</protein>
<proteinExistence type="predicted"/>
<evidence type="ECO:0000313" key="3">
    <source>
        <dbReference type="Proteomes" id="UP001174909"/>
    </source>
</evidence>
<evidence type="ECO:0000313" key="2">
    <source>
        <dbReference type="EMBL" id="CAI8021996.1"/>
    </source>
</evidence>
<keyword evidence="1" id="KW-0732">Signal</keyword>
<keyword evidence="3" id="KW-1185">Reference proteome</keyword>
<feature type="signal peptide" evidence="1">
    <location>
        <begin position="1"/>
        <end position="21"/>
    </location>
</feature>
<feature type="non-terminal residue" evidence="2">
    <location>
        <position position="136"/>
    </location>
</feature>
<evidence type="ECO:0000256" key="1">
    <source>
        <dbReference type="SAM" id="SignalP"/>
    </source>
</evidence>
<dbReference type="EMBL" id="CASHTH010001926">
    <property type="protein sequence ID" value="CAI8021996.1"/>
    <property type="molecule type" value="Genomic_DNA"/>
</dbReference>
<sequence length="136" mass="15203">MMVTILLSICSLFILFPYSHQQNYSLSLSFNHQSIPSDASGRVSVTDISKHVGQDNALACLYKTATLSRYSRLFWYLNDSMILSTGHFGWISSLTLWNFIPMATLYRDSNGTAVEGLFRCCLLDRATNTISSSVSV</sequence>
<organism evidence="2 3">
    <name type="scientific">Geodia barretti</name>
    <name type="common">Barrett's horny sponge</name>
    <dbReference type="NCBI Taxonomy" id="519541"/>
    <lineage>
        <taxon>Eukaryota</taxon>
        <taxon>Metazoa</taxon>
        <taxon>Porifera</taxon>
        <taxon>Demospongiae</taxon>
        <taxon>Heteroscleromorpha</taxon>
        <taxon>Tetractinellida</taxon>
        <taxon>Astrophorina</taxon>
        <taxon>Geodiidae</taxon>
        <taxon>Geodia</taxon>
    </lineage>
</organism>
<name>A0AA35S4Y1_GEOBA</name>